<dbReference type="STRING" id="1480694.DC28_13610"/>
<dbReference type="InterPro" id="IPR001509">
    <property type="entry name" value="Epimerase_deHydtase"/>
</dbReference>
<evidence type="ECO:0000259" key="2">
    <source>
        <dbReference type="Pfam" id="PF01370"/>
    </source>
</evidence>
<evidence type="ECO:0000313" key="4">
    <source>
        <dbReference type="Proteomes" id="UP000029692"/>
    </source>
</evidence>
<dbReference type="SUPFAM" id="SSF51735">
    <property type="entry name" value="NAD(P)-binding Rossmann-fold domains"/>
    <property type="match status" value="1"/>
</dbReference>
<dbReference type="PANTHER" id="PTHR43000">
    <property type="entry name" value="DTDP-D-GLUCOSE 4,6-DEHYDRATASE-RELATED"/>
    <property type="match status" value="1"/>
</dbReference>
<dbReference type="RefSeq" id="WP_037549624.1">
    <property type="nucleotide sequence ID" value="NZ_JNUP01000071.1"/>
</dbReference>
<evidence type="ECO:0000256" key="1">
    <source>
        <dbReference type="ARBA" id="ARBA00007637"/>
    </source>
</evidence>
<dbReference type="AlphaFoldDB" id="A0A098QUA2"/>
<dbReference type="EMBL" id="JNUP01000071">
    <property type="protein sequence ID" value="KGE70968.1"/>
    <property type="molecule type" value="Genomic_DNA"/>
</dbReference>
<comment type="caution">
    <text evidence="3">The sequence shown here is derived from an EMBL/GenBank/DDBJ whole genome shotgun (WGS) entry which is preliminary data.</text>
</comment>
<gene>
    <name evidence="3" type="ORF">DC28_13610</name>
</gene>
<comment type="similarity">
    <text evidence="1">Belongs to the NAD(P)-dependent epimerase/dehydratase family.</text>
</comment>
<dbReference type="Pfam" id="PF01370">
    <property type="entry name" value="Epimerase"/>
    <property type="match status" value="1"/>
</dbReference>
<sequence length="341" mass="38071">MKILLIGGTGTISTEISRQLLAQGHELYLINRGNRNSELPGGAHVIQGDVNDEALMARKLEGLEFDAVADFIAFVPSQLERDYRLFARRTKQFLFISSASAYQKPLSDYRITEGTPLANPYWEYSRNKIACEEYLMELYRREGFPVTIVRPSHTYDQRSVPLGVHGAQGSWQVVQRMREGKPVIIHGDGSSLWTMTHARDFAPGFIGLLGNIHALGEAVQITSDETLTWNQIYRSIARALGVELKPYYIASSSLAAWDTGDLYGSLLGDKANSVVFDNAKLKRLVPGFTATIRFDQGVRETLDYVLSHPELQVPDPEFDAWCDRLIPGLDSLAGSVVHRNP</sequence>
<dbReference type="OrthoDB" id="9776016at2"/>
<dbReference type="Gene3D" id="3.40.50.720">
    <property type="entry name" value="NAD(P)-binding Rossmann-like Domain"/>
    <property type="match status" value="1"/>
</dbReference>
<reference evidence="3 4" key="1">
    <citation type="submission" date="2014-05" db="EMBL/GenBank/DDBJ databases">
        <title>De novo Genome Sequence of Spirocheata sp.</title>
        <authorList>
            <person name="Shivani Y."/>
            <person name="Subhash Y."/>
            <person name="Tushar L."/>
            <person name="Sasikala C."/>
            <person name="Ramana C.V."/>
        </authorList>
    </citation>
    <scope>NUCLEOTIDE SEQUENCE [LARGE SCALE GENOMIC DNA]</scope>
    <source>
        <strain evidence="3 4">JC230</strain>
    </source>
</reference>
<dbReference type="Proteomes" id="UP000029692">
    <property type="component" value="Unassembled WGS sequence"/>
</dbReference>
<protein>
    <submittedName>
        <fullName evidence="3">NAD-dependent dehydratase</fullName>
    </submittedName>
</protein>
<dbReference type="InterPro" id="IPR036291">
    <property type="entry name" value="NAD(P)-bd_dom_sf"/>
</dbReference>
<feature type="domain" description="NAD-dependent epimerase/dehydratase" evidence="2">
    <location>
        <begin position="3"/>
        <end position="213"/>
    </location>
</feature>
<keyword evidence="4" id="KW-1185">Reference proteome</keyword>
<evidence type="ECO:0000313" key="3">
    <source>
        <dbReference type="EMBL" id="KGE70968.1"/>
    </source>
</evidence>
<organism evidence="3 4">
    <name type="scientific">Spirochaeta lutea</name>
    <dbReference type="NCBI Taxonomy" id="1480694"/>
    <lineage>
        <taxon>Bacteria</taxon>
        <taxon>Pseudomonadati</taxon>
        <taxon>Spirochaetota</taxon>
        <taxon>Spirochaetia</taxon>
        <taxon>Spirochaetales</taxon>
        <taxon>Spirochaetaceae</taxon>
        <taxon>Spirochaeta</taxon>
    </lineage>
</organism>
<proteinExistence type="inferred from homology"/>
<accession>A0A098QUA2</accession>
<dbReference type="eggNOG" id="COG0451">
    <property type="taxonomic scope" value="Bacteria"/>
</dbReference>
<name>A0A098QUA2_9SPIO</name>